<feature type="region of interest" description="Disordered" evidence="7">
    <location>
        <begin position="35"/>
        <end position="70"/>
    </location>
</feature>
<keyword evidence="8" id="KW-0732">Signal</keyword>
<keyword evidence="11" id="KW-1185">Reference proteome</keyword>
<keyword evidence="3" id="KW-0963">Cytoplasm</keyword>
<feature type="signal peptide" evidence="8">
    <location>
        <begin position="1"/>
        <end position="32"/>
    </location>
</feature>
<keyword evidence="5" id="KW-0648">Protein biosynthesis</keyword>
<dbReference type="EMBL" id="JALLPB020000399">
    <property type="protein sequence ID" value="KAL3809516.1"/>
    <property type="molecule type" value="Genomic_DNA"/>
</dbReference>
<protein>
    <recommendedName>
        <fullName evidence="9">Tr-type G domain-containing protein</fullName>
    </recommendedName>
</protein>
<organism evidence="10 11">
    <name type="scientific">Cyclostephanos tholiformis</name>
    <dbReference type="NCBI Taxonomy" id="382380"/>
    <lineage>
        <taxon>Eukaryota</taxon>
        <taxon>Sar</taxon>
        <taxon>Stramenopiles</taxon>
        <taxon>Ochrophyta</taxon>
        <taxon>Bacillariophyta</taxon>
        <taxon>Coscinodiscophyceae</taxon>
        <taxon>Thalassiosirophycidae</taxon>
        <taxon>Stephanodiscales</taxon>
        <taxon>Stephanodiscaceae</taxon>
        <taxon>Cyclostephanos</taxon>
    </lineage>
</organism>
<comment type="caution">
    <text evidence="10">The sequence shown here is derived from an EMBL/GenBank/DDBJ whole genome shotgun (WGS) entry which is preliminary data.</text>
</comment>
<evidence type="ECO:0000256" key="4">
    <source>
        <dbReference type="ARBA" id="ARBA00022741"/>
    </source>
</evidence>
<dbReference type="Gene3D" id="3.40.50.300">
    <property type="entry name" value="P-loop containing nucleotide triphosphate hydrolases"/>
    <property type="match status" value="4"/>
</dbReference>
<dbReference type="InterPro" id="IPR004548">
    <property type="entry name" value="PrfC"/>
</dbReference>
<dbReference type="InterPro" id="IPR032090">
    <property type="entry name" value="RF3_C"/>
</dbReference>
<dbReference type="Proteomes" id="UP001530377">
    <property type="component" value="Unassembled WGS sequence"/>
</dbReference>
<proteinExistence type="predicted"/>
<dbReference type="InterPro" id="IPR009000">
    <property type="entry name" value="Transl_B-barrel_sf"/>
</dbReference>
<dbReference type="InterPro" id="IPR000795">
    <property type="entry name" value="T_Tr_GTP-bd_dom"/>
</dbReference>
<dbReference type="Pfam" id="PF22042">
    <property type="entry name" value="EF-G_D2"/>
    <property type="match status" value="1"/>
</dbReference>
<evidence type="ECO:0000256" key="6">
    <source>
        <dbReference type="ARBA" id="ARBA00023134"/>
    </source>
</evidence>
<keyword evidence="6" id="KW-0342">GTP-binding</keyword>
<feature type="domain" description="Tr-type G" evidence="9">
    <location>
        <begin position="81"/>
        <end position="384"/>
    </location>
</feature>
<dbReference type="InterPro" id="IPR038467">
    <property type="entry name" value="RF3_dom_3_sf"/>
</dbReference>
<comment type="subcellular location">
    <subcellularLocation>
        <location evidence="2">Cytoplasm</location>
    </subcellularLocation>
    <subcellularLocation>
        <location evidence="1">Plastid</location>
        <location evidence="1">Chloroplast</location>
    </subcellularLocation>
</comment>
<dbReference type="InterPro" id="IPR031157">
    <property type="entry name" value="G_TR_CS"/>
</dbReference>
<dbReference type="Pfam" id="PF00009">
    <property type="entry name" value="GTP_EFTU"/>
    <property type="match status" value="2"/>
</dbReference>
<dbReference type="PROSITE" id="PS51722">
    <property type="entry name" value="G_TR_2"/>
    <property type="match status" value="1"/>
</dbReference>
<dbReference type="PROSITE" id="PS00301">
    <property type="entry name" value="G_TR_1"/>
    <property type="match status" value="1"/>
</dbReference>
<dbReference type="Pfam" id="PF16658">
    <property type="entry name" value="RF3_C"/>
    <property type="match status" value="1"/>
</dbReference>
<feature type="compositionally biased region" description="Acidic residues" evidence="7">
    <location>
        <begin position="407"/>
        <end position="417"/>
    </location>
</feature>
<dbReference type="AlphaFoldDB" id="A0ABD3RGJ0"/>
<dbReference type="PANTHER" id="PTHR43556">
    <property type="entry name" value="PEPTIDE CHAIN RELEASE FACTOR RF3"/>
    <property type="match status" value="1"/>
</dbReference>
<evidence type="ECO:0000256" key="3">
    <source>
        <dbReference type="ARBA" id="ARBA00022490"/>
    </source>
</evidence>
<dbReference type="GO" id="GO:0005525">
    <property type="term" value="F:GTP binding"/>
    <property type="evidence" value="ECO:0007669"/>
    <property type="project" value="UniProtKB-KW"/>
</dbReference>
<evidence type="ECO:0000256" key="7">
    <source>
        <dbReference type="SAM" id="MobiDB-lite"/>
    </source>
</evidence>
<reference evidence="10 11" key="1">
    <citation type="submission" date="2024-10" db="EMBL/GenBank/DDBJ databases">
        <title>Updated reference genomes for cyclostephanoid diatoms.</title>
        <authorList>
            <person name="Roberts W.R."/>
            <person name="Alverson A.J."/>
        </authorList>
    </citation>
    <scope>NUCLEOTIDE SEQUENCE [LARGE SCALE GENOMIC DNA]</scope>
    <source>
        <strain evidence="10 11">AJA228-03</strain>
    </source>
</reference>
<dbReference type="InterPro" id="IPR027417">
    <property type="entry name" value="P-loop_NTPase"/>
</dbReference>
<dbReference type="PRINTS" id="PR00315">
    <property type="entry name" value="ELONGATNFCT"/>
</dbReference>
<dbReference type="InterPro" id="IPR053905">
    <property type="entry name" value="EF-G-like_DII"/>
</dbReference>
<name>A0ABD3RGJ0_9STRA</name>
<dbReference type="InterPro" id="IPR035647">
    <property type="entry name" value="EFG_III/V"/>
</dbReference>
<sequence length="669" mass="75045">MANLTIFDPRLTHHCRCLLLLGLSCLLRDSSSFLVPSSSSSRRSHPRRSRTSLPSSAIDGGMASTTSTADESYVAPSYEIDRRRNLAIISHPDSGKTTMTEKLLLYGGALQQAGAVRMKGEQRATQSDFMEMEKARGISISATVMTFDYNNLRINILDTPGHQDFSEDTYRNLPSNIRRPGYHHSHVFHVYDDPNREMNHISTRALAAADNAVMLLDAAKGLEPQTRKLFEVCRMRSLPLFTFVNKMDRPAMSPYEIMDQIEQEFGLATYPILWPIGDGDRFKGVLDRTNDVVHLFDRGDRQGKAEVEQIHMDDRETLKSSIGDDELFEKLLEDQELLSELISPLDMGRVMSGEQSPLFFGSAMTNFGVQLFLDKFCDMGTKPSGRLAKRNEEGKGKRSKQQGSNANDDDDEADEMISPDHREFSGFVFKTQANLDPKHRDRLAYIRIVSGAFQKGMKVGHSRSKPGKKYNLAQAQTLFGSDRESVEVAYPGDVIGINNPGNFAIGDTLFSGNEKIAFPGIPSFSPEIFAYIRNRDMDKYKSYQKGIDQLLAEGAVQALRQRNDDGGGPLILAAVGQLQFEVVQARLKSEYGVDSDLEPIGYNLARWADAGWDAVDKADADGKLFGIMIVQDRWRRPVLLFRNDWKAASVAEDEKYLMLKPWSKPPMFE</sequence>
<dbReference type="SUPFAM" id="SSF52540">
    <property type="entry name" value="P-loop containing nucleoside triphosphate hydrolases"/>
    <property type="match status" value="1"/>
</dbReference>
<dbReference type="FunFam" id="3.30.70.3280:FF:000001">
    <property type="entry name" value="Peptide chain release factor 3"/>
    <property type="match status" value="1"/>
</dbReference>
<dbReference type="PANTHER" id="PTHR43556:SF2">
    <property type="entry name" value="PEPTIDE CHAIN RELEASE FACTOR RF3"/>
    <property type="match status" value="1"/>
</dbReference>
<evidence type="ECO:0000256" key="5">
    <source>
        <dbReference type="ARBA" id="ARBA00022917"/>
    </source>
</evidence>
<evidence type="ECO:0000256" key="8">
    <source>
        <dbReference type="SAM" id="SignalP"/>
    </source>
</evidence>
<accession>A0ABD3RGJ0</accession>
<gene>
    <name evidence="10" type="ORF">ACHAXA_001247</name>
</gene>
<dbReference type="SUPFAM" id="SSF50447">
    <property type="entry name" value="Translation proteins"/>
    <property type="match status" value="1"/>
</dbReference>
<dbReference type="Gene3D" id="3.30.70.3280">
    <property type="entry name" value="Peptide chain release factor 3, domain III"/>
    <property type="match status" value="1"/>
</dbReference>
<evidence type="ECO:0000313" key="10">
    <source>
        <dbReference type="EMBL" id="KAL3809516.1"/>
    </source>
</evidence>
<evidence type="ECO:0000256" key="1">
    <source>
        <dbReference type="ARBA" id="ARBA00004229"/>
    </source>
</evidence>
<keyword evidence="4" id="KW-0547">Nucleotide-binding</keyword>
<dbReference type="GO" id="GO:0009507">
    <property type="term" value="C:chloroplast"/>
    <property type="evidence" value="ECO:0007669"/>
    <property type="project" value="UniProtKB-SubCell"/>
</dbReference>
<evidence type="ECO:0000313" key="11">
    <source>
        <dbReference type="Proteomes" id="UP001530377"/>
    </source>
</evidence>
<feature type="chain" id="PRO_5044838968" description="Tr-type G domain-containing protein" evidence="8">
    <location>
        <begin position="33"/>
        <end position="669"/>
    </location>
</feature>
<dbReference type="GO" id="GO:0006412">
    <property type="term" value="P:translation"/>
    <property type="evidence" value="ECO:0007669"/>
    <property type="project" value="UniProtKB-KW"/>
</dbReference>
<dbReference type="SUPFAM" id="SSF54980">
    <property type="entry name" value="EF-G C-terminal domain-like"/>
    <property type="match status" value="1"/>
</dbReference>
<evidence type="ECO:0000259" key="9">
    <source>
        <dbReference type="PROSITE" id="PS51722"/>
    </source>
</evidence>
<feature type="region of interest" description="Disordered" evidence="7">
    <location>
        <begin position="384"/>
        <end position="417"/>
    </location>
</feature>
<evidence type="ECO:0000256" key="2">
    <source>
        <dbReference type="ARBA" id="ARBA00004496"/>
    </source>
</evidence>